<evidence type="ECO:0000256" key="8">
    <source>
        <dbReference type="ARBA" id="ARBA00022842"/>
    </source>
</evidence>
<keyword evidence="8 18" id="KW-0460">Magnesium</keyword>
<comment type="caution">
    <text evidence="20">The sequence shown here is derived from an EMBL/GenBank/DDBJ whole genome shotgun (WGS) entry which is preliminary data.</text>
</comment>
<organism evidence="20 21">
    <name type="scientific">Alteromonas lipolytica</name>
    <dbReference type="NCBI Taxonomy" id="1856405"/>
    <lineage>
        <taxon>Bacteria</taxon>
        <taxon>Pseudomonadati</taxon>
        <taxon>Pseudomonadota</taxon>
        <taxon>Gammaproteobacteria</taxon>
        <taxon>Alteromonadales</taxon>
        <taxon>Alteromonadaceae</taxon>
        <taxon>Alteromonas/Salinimonas group</taxon>
        <taxon>Alteromonas</taxon>
    </lineage>
</organism>
<evidence type="ECO:0000256" key="13">
    <source>
        <dbReference type="ARBA" id="ARBA00040794"/>
    </source>
</evidence>
<reference evidence="20 21" key="1">
    <citation type="submission" date="2016-09" db="EMBL/GenBank/DDBJ databases">
        <title>Alteromonas lipolytica, a new species isolated from sea water.</title>
        <authorList>
            <person name="Wu Y.-H."/>
            <person name="Cheng H."/>
            <person name="Xu X.-W."/>
        </authorList>
    </citation>
    <scope>NUCLEOTIDE SEQUENCE [LARGE SCALE GENOMIC DNA]</scope>
    <source>
        <strain evidence="20 21">JW12</strain>
    </source>
</reference>
<feature type="binding site" evidence="17">
    <location>
        <begin position="41"/>
        <end position="44"/>
    </location>
    <ligand>
        <name>8-oxo-dGTP</name>
        <dbReference type="ChEBI" id="CHEBI:77896"/>
    </ligand>
</feature>
<dbReference type="EMBL" id="MJIC01000016">
    <property type="protein sequence ID" value="OFI32825.1"/>
    <property type="molecule type" value="Genomic_DNA"/>
</dbReference>
<dbReference type="NCBIfam" id="TIGR00586">
    <property type="entry name" value="mutt"/>
    <property type="match status" value="1"/>
</dbReference>
<dbReference type="AlphaFoldDB" id="A0A1E8FA86"/>
<comment type="similarity">
    <text evidence="2">Belongs to the Nudix hydrolase family.</text>
</comment>
<evidence type="ECO:0000256" key="9">
    <source>
        <dbReference type="ARBA" id="ARBA00023204"/>
    </source>
</evidence>
<sequence>MSKVKVSAMRYIDVAVGVILRDTQTYVCLRPEDKHQGGKWEFPGGKVEADEAPEAALVRELQEEVAITTTFCEPLILIEHDYGDKCVRLHVFTVTGFTGEPTGAEGQPGKWLALDALHYDDFPAANRDIIDALLLDERIKNDNA</sequence>
<dbReference type="PRINTS" id="PR00502">
    <property type="entry name" value="NUDIXFAMILY"/>
</dbReference>
<dbReference type="PANTHER" id="PTHR47707">
    <property type="entry name" value="8-OXO-DGTP DIPHOSPHATASE"/>
    <property type="match status" value="1"/>
</dbReference>
<evidence type="ECO:0000256" key="4">
    <source>
        <dbReference type="ARBA" id="ARBA00022705"/>
    </source>
</evidence>
<evidence type="ECO:0000313" key="21">
    <source>
        <dbReference type="Proteomes" id="UP000176037"/>
    </source>
</evidence>
<dbReference type="GO" id="GO:0006260">
    <property type="term" value="P:DNA replication"/>
    <property type="evidence" value="ECO:0007669"/>
    <property type="project" value="UniProtKB-KW"/>
</dbReference>
<keyword evidence="3" id="KW-0515">Mutator protein</keyword>
<accession>A0A1E8FA86</accession>
<feature type="binding site" evidence="17">
    <location>
        <position position="126"/>
    </location>
    <ligand>
        <name>8-oxo-dGTP</name>
        <dbReference type="ChEBI" id="CHEBI:77896"/>
    </ligand>
</feature>
<keyword evidence="7" id="KW-0378">Hydrolase</keyword>
<dbReference type="Pfam" id="PF14815">
    <property type="entry name" value="NUDIX_4"/>
    <property type="match status" value="1"/>
</dbReference>
<evidence type="ECO:0000256" key="1">
    <source>
        <dbReference type="ARBA" id="ARBA00001946"/>
    </source>
</evidence>
<evidence type="ECO:0000256" key="17">
    <source>
        <dbReference type="PIRSR" id="PIRSR603561-1"/>
    </source>
</evidence>
<evidence type="ECO:0000256" key="12">
    <source>
        <dbReference type="ARBA" id="ARBA00038905"/>
    </source>
</evidence>
<dbReference type="FunFam" id="3.90.79.10:FF:000014">
    <property type="entry name" value="8-oxo-dGTP diphosphatase MutT"/>
    <property type="match status" value="1"/>
</dbReference>
<proteinExistence type="inferred from homology"/>
<dbReference type="InterPro" id="IPR000086">
    <property type="entry name" value="NUDIX_hydrolase_dom"/>
</dbReference>
<dbReference type="GO" id="GO:0035539">
    <property type="term" value="F:8-oxo-7,8-dihydrodeoxyguanosine triphosphate pyrophosphatase activity"/>
    <property type="evidence" value="ECO:0007669"/>
    <property type="project" value="UniProtKB-EC"/>
</dbReference>
<dbReference type="GO" id="GO:0044716">
    <property type="term" value="F:8-oxo-GDP phosphatase activity"/>
    <property type="evidence" value="ECO:0007669"/>
    <property type="project" value="TreeGrafter"/>
</dbReference>
<evidence type="ECO:0000256" key="5">
    <source>
        <dbReference type="ARBA" id="ARBA00022723"/>
    </source>
</evidence>
<evidence type="ECO:0000256" key="3">
    <source>
        <dbReference type="ARBA" id="ARBA00022457"/>
    </source>
</evidence>
<dbReference type="GO" id="GO:0044715">
    <property type="term" value="F:8-oxo-dGDP phosphatase activity"/>
    <property type="evidence" value="ECO:0007669"/>
    <property type="project" value="TreeGrafter"/>
</dbReference>
<dbReference type="InterPro" id="IPR003561">
    <property type="entry name" value="Mutator_MutT"/>
</dbReference>
<evidence type="ECO:0000256" key="15">
    <source>
        <dbReference type="ARBA" id="ARBA00041979"/>
    </source>
</evidence>
<dbReference type="GO" id="GO:0006281">
    <property type="term" value="P:DNA repair"/>
    <property type="evidence" value="ECO:0007669"/>
    <property type="project" value="UniProtKB-KW"/>
</dbReference>
<feature type="binding site" evidence="17">
    <location>
        <position position="35"/>
    </location>
    <ligand>
        <name>8-oxo-dGTP</name>
        <dbReference type="ChEBI" id="CHEBI:77896"/>
    </ligand>
</feature>
<evidence type="ECO:0000256" key="14">
    <source>
        <dbReference type="ARBA" id="ARBA00041592"/>
    </source>
</evidence>
<comment type="cofactor">
    <cofactor evidence="1 18">
        <name>Mg(2+)</name>
        <dbReference type="ChEBI" id="CHEBI:18420"/>
    </cofactor>
</comment>
<evidence type="ECO:0000256" key="2">
    <source>
        <dbReference type="ARBA" id="ARBA00005582"/>
    </source>
</evidence>
<dbReference type="GO" id="GO:0008413">
    <property type="term" value="F:8-oxo-7,8-dihydroguanosine triphosphate pyrophosphatase activity"/>
    <property type="evidence" value="ECO:0007669"/>
    <property type="project" value="InterPro"/>
</dbReference>
<evidence type="ECO:0000256" key="18">
    <source>
        <dbReference type="PIRSR" id="PIRSR603561-2"/>
    </source>
</evidence>
<dbReference type="InterPro" id="IPR047127">
    <property type="entry name" value="MutT-like"/>
</dbReference>
<evidence type="ECO:0000259" key="19">
    <source>
        <dbReference type="PROSITE" id="PS51462"/>
    </source>
</evidence>
<dbReference type="InterPro" id="IPR020476">
    <property type="entry name" value="Nudix_hydrolase"/>
</dbReference>
<protein>
    <recommendedName>
        <fullName evidence="13">8-oxo-dGTP diphosphatase</fullName>
        <ecNumber evidence="12">3.6.1.55</ecNumber>
    </recommendedName>
    <alternativeName>
        <fullName evidence="16">7,8-dihydro-8-oxoguanine-triphosphatase</fullName>
    </alternativeName>
    <alternativeName>
        <fullName evidence="15">Mutator protein MutT</fullName>
    </alternativeName>
    <alternativeName>
        <fullName evidence="14">dGTP pyrophosphohydrolase</fullName>
    </alternativeName>
</protein>
<evidence type="ECO:0000256" key="6">
    <source>
        <dbReference type="ARBA" id="ARBA00022763"/>
    </source>
</evidence>
<feature type="binding site" evidence="18">
    <location>
        <position position="44"/>
    </location>
    <ligand>
        <name>Mg(2+)</name>
        <dbReference type="ChEBI" id="CHEBI:18420"/>
    </ligand>
</feature>
<dbReference type="PROSITE" id="PS51462">
    <property type="entry name" value="NUDIX"/>
    <property type="match status" value="1"/>
</dbReference>
<gene>
    <name evidence="20" type="ORF">BFC17_05585</name>
</gene>
<dbReference type="InterPro" id="IPR029119">
    <property type="entry name" value="MutY_C"/>
</dbReference>
<evidence type="ECO:0000313" key="20">
    <source>
        <dbReference type="EMBL" id="OFI32825.1"/>
    </source>
</evidence>
<dbReference type="PANTHER" id="PTHR47707:SF1">
    <property type="entry name" value="NUDIX HYDROLASE FAMILY PROTEIN"/>
    <property type="match status" value="1"/>
</dbReference>
<evidence type="ECO:0000256" key="10">
    <source>
        <dbReference type="ARBA" id="ARBA00035861"/>
    </source>
</evidence>
<comment type="catalytic activity">
    <reaction evidence="11">
        <text>8-oxo-GTP + H2O = 8-oxo-GMP + diphosphate + H(+)</text>
        <dbReference type="Rhea" id="RHEA:67616"/>
        <dbReference type="ChEBI" id="CHEBI:15377"/>
        <dbReference type="ChEBI" id="CHEBI:15378"/>
        <dbReference type="ChEBI" id="CHEBI:33019"/>
        <dbReference type="ChEBI" id="CHEBI:143553"/>
        <dbReference type="ChEBI" id="CHEBI:145694"/>
    </reaction>
</comment>
<evidence type="ECO:0000256" key="11">
    <source>
        <dbReference type="ARBA" id="ARBA00036904"/>
    </source>
</evidence>
<keyword evidence="9" id="KW-0234">DNA repair</keyword>
<dbReference type="SUPFAM" id="SSF55811">
    <property type="entry name" value="Nudix"/>
    <property type="match status" value="1"/>
</dbReference>
<dbReference type="InterPro" id="IPR015797">
    <property type="entry name" value="NUDIX_hydrolase-like_dom_sf"/>
</dbReference>
<keyword evidence="4" id="KW-0235">DNA replication</keyword>
<dbReference type="Proteomes" id="UP000176037">
    <property type="component" value="Unassembled WGS sequence"/>
</dbReference>
<name>A0A1E8FA86_9ALTE</name>
<dbReference type="EC" id="3.6.1.55" evidence="12"/>
<keyword evidence="21" id="KW-1185">Reference proteome</keyword>
<dbReference type="Gene3D" id="3.90.79.10">
    <property type="entry name" value="Nucleoside Triphosphate Pyrophosphohydrolase"/>
    <property type="match status" value="1"/>
</dbReference>
<dbReference type="GO" id="GO:0046872">
    <property type="term" value="F:metal ion binding"/>
    <property type="evidence" value="ECO:0007669"/>
    <property type="project" value="UniProtKB-KW"/>
</dbReference>
<comment type="catalytic activity">
    <reaction evidence="10">
        <text>8-oxo-dGTP + H2O = 8-oxo-dGMP + diphosphate + H(+)</text>
        <dbReference type="Rhea" id="RHEA:31575"/>
        <dbReference type="ChEBI" id="CHEBI:15377"/>
        <dbReference type="ChEBI" id="CHEBI:15378"/>
        <dbReference type="ChEBI" id="CHEBI:33019"/>
        <dbReference type="ChEBI" id="CHEBI:63224"/>
        <dbReference type="ChEBI" id="CHEBI:77896"/>
        <dbReference type="EC" id="3.6.1.55"/>
    </reaction>
</comment>
<evidence type="ECO:0000256" key="16">
    <source>
        <dbReference type="ARBA" id="ARBA00042798"/>
    </source>
</evidence>
<feature type="binding site" evidence="18">
    <location>
        <position position="64"/>
    </location>
    <ligand>
        <name>Mg(2+)</name>
        <dbReference type="ChEBI" id="CHEBI:18420"/>
    </ligand>
</feature>
<feature type="binding site" evidence="17">
    <location>
        <position position="30"/>
    </location>
    <ligand>
        <name>8-oxo-dGTP</name>
        <dbReference type="ChEBI" id="CHEBI:77896"/>
    </ligand>
</feature>
<evidence type="ECO:0000256" key="7">
    <source>
        <dbReference type="ARBA" id="ARBA00022801"/>
    </source>
</evidence>
<feature type="domain" description="Nudix hydrolase" evidence="19">
    <location>
        <begin position="10"/>
        <end position="135"/>
    </location>
</feature>
<keyword evidence="6" id="KW-0227">DNA damage</keyword>
<dbReference type="CDD" id="cd03425">
    <property type="entry name" value="NUDIX_MutT_NudA_like"/>
    <property type="match status" value="1"/>
</dbReference>
<keyword evidence="5 18" id="KW-0479">Metal-binding</keyword>
<dbReference type="STRING" id="1856405.BFC17_05585"/>